<sequence length="104" mass="12161">MDERRMSTLLTLVLSLASCRVNFLFKNRVLMLLSSPWRSRRTVPKCHSQSPEPDDNPTWHVLNDAAATGRATPKRWLNFMTEFRSFWSFQSLQTDSKWPMVTSL</sequence>
<reference evidence="1" key="1">
    <citation type="journal article" date="2010" name="Science">
        <title>Plasticity of animal genome architecture unmasked by rapid evolution of a pelagic tunicate.</title>
        <authorList>
            <person name="Denoeud F."/>
            <person name="Henriet S."/>
            <person name="Mungpakdee S."/>
            <person name="Aury J.M."/>
            <person name="Da Silva C."/>
            <person name="Brinkmann H."/>
            <person name="Mikhaleva J."/>
            <person name="Olsen L.C."/>
            <person name="Jubin C."/>
            <person name="Canestro C."/>
            <person name="Bouquet J.M."/>
            <person name="Danks G."/>
            <person name="Poulain J."/>
            <person name="Campsteijn C."/>
            <person name="Adamski M."/>
            <person name="Cross I."/>
            <person name="Yadetie F."/>
            <person name="Muffato M."/>
            <person name="Louis A."/>
            <person name="Butcher S."/>
            <person name="Tsagkogeorga G."/>
            <person name="Konrad A."/>
            <person name="Singh S."/>
            <person name="Jensen M.F."/>
            <person name="Cong E.H."/>
            <person name="Eikeseth-Otteraa H."/>
            <person name="Noel B."/>
            <person name="Anthouard V."/>
            <person name="Porcel B.M."/>
            <person name="Kachouri-Lafond R."/>
            <person name="Nishino A."/>
            <person name="Ugolini M."/>
            <person name="Chourrout P."/>
            <person name="Nishida H."/>
            <person name="Aasland R."/>
            <person name="Huzurbazar S."/>
            <person name="Westhof E."/>
            <person name="Delsuc F."/>
            <person name="Lehrach H."/>
            <person name="Reinhardt R."/>
            <person name="Weissenbach J."/>
            <person name="Roy S.W."/>
            <person name="Artiguenave F."/>
            <person name="Postlethwait J.H."/>
            <person name="Manak J.R."/>
            <person name="Thompson E.M."/>
            <person name="Jaillon O."/>
            <person name="Du Pasquier L."/>
            <person name="Boudinot P."/>
            <person name="Liberles D.A."/>
            <person name="Volff J.N."/>
            <person name="Philippe H."/>
            <person name="Lenhard B."/>
            <person name="Roest Crollius H."/>
            <person name="Wincker P."/>
            <person name="Chourrout D."/>
        </authorList>
    </citation>
    <scope>NUCLEOTIDE SEQUENCE [LARGE SCALE GENOMIC DNA]</scope>
</reference>
<gene>
    <name evidence="1" type="ORF">GSOID_T00003983001</name>
</gene>
<proteinExistence type="predicted"/>
<dbReference type="EMBL" id="FN653169">
    <property type="protein sequence ID" value="CBY19962.1"/>
    <property type="molecule type" value="Genomic_DNA"/>
</dbReference>
<dbReference type="Proteomes" id="UP000001307">
    <property type="component" value="Unassembled WGS sequence"/>
</dbReference>
<keyword evidence="2" id="KW-1185">Reference proteome</keyword>
<evidence type="ECO:0000313" key="2">
    <source>
        <dbReference type="Proteomes" id="UP000001307"/>
    </source>
</evidence>
<accession>E4XU09</accession>
<protein>
    <submittedName>
        <fullName evidence="1">Uncharacterized protein</fullName>
    </submittedName>
</protein>
<organism evidence="1">
    <name type="scientific">Oikopleura dioica</name>
    <name type="common">Tunicate</name>
    <dbReference type="NCBI Taxonomy" id="34765"/>
    <lineage>
        <taxon>Eukaryota</taxon>
        <taxon>Metazoa</taxon>
        <taxon>Chordata</taxon>
        <taxon>Tunicata</taxon>
        <taxon>Appendicularia</taxon>
        <taxon>Copelata</taxon>
        <taxon>Oikopleuridae</taxon>
        <taxon>Oikopleura</taxon>
    </lineage>
</organism>
<name>E4XU09_OIKDI</name>
<dbReference type="InParanoid" id="E4XU09"/>
<evidence type="ECO:0000313" key="1">
    <source>
        <dbReference type="EMBL" id="CBY19962.1"/>
    </source>
</evidence>
<dbReference type="PROSITE" id="PS51257">
    <property type="entry name" value="PROKAR_LIPOPROTEIN"/>
    <property type="match status" value="1"/>
</dbReference>
<dbReference type="AlphaFoldDB" id="E4XU09"/>